<sequence length="122" mass="13934">MAEKEPEKRRFQRISFDAPCELYWQDDVQTAEVLDISLKGALVSRPPGWAASEGEPCELTVHLNDHESAIVMAVTLRHIEPDRLGFKIEYIDLESAAHLKRLVELNLGDQALLDRELNHLME</sequence>
<comment type="subunit">
    <text evidence="1">Monomer in both c-di-GMP-bound and free forms.</text>
</comment>
<proteinExistence type="predicted"/>
<dbReference type="RefSeq" id="WP_091851330.1">
    <property type="nucleotide sequence ID" value="NZ_FOHZ01000008.1"/>
</dbReference>
<protein>
    <recommendedName>
        <fullName evidence="1">Cyclic diguanosine monophosphate-binding protein</fullName>
        <shortName evidence="1">c-di-GMP-binding protein</shortName>
    </recommendedName>
    <alternativeName>
        <fullName evidence="1">Pilz domain-containing protein</fullName>
    </alternativeName>
</protein>
<dbReference type="EMBL" id="FOHZ01000008">
    <property type="protein sequence ID" value="SET37852.1"/>
    <property type="molecule type" value="Genomic_DNA"/>
</dbReference>
<dbReference type="GO" id="GO:0035438">
    <property type="term" value="F:cyclic-di-GMP binding"/>
    <property type="evidence" value="ECO:0007669"/>
    <property type="project" value="InterPro"/>
</dbReference>
<keyword evidence="1" id="KW-0973">c-di-GMP</keyword>
<dbReference type="Gene3D" id="2.40.10.220">
    <property type="entry name" value="predicted glycosyltransferase like domains"/>
    <property type="match status" value="1"/>
</dbReference>
<dbReference type="AlphaFoldDB" id="A0A1I0DYQ7"/>
<dbReference type="PIRSF" id="PIRSF028141">
    <property type="entry name" value="C-di-GMP_BP_PA4608"/>
    <property type="match status" value="1"/>
</dbReference>
<evidence type="ECO:0000313" key="4">
    <source>
        <dbReference type="Proteomes" id="UP000198762"/>
    </source>
</evidence>
<dbReference type="OrthoDB" id="5298508at2"/>
<dbReference type="InterPro" id="IPR009875">
    <property type="entry name" value="PilZ_domain"/>
</dbReference>
<keyword evidence="1" id="KW-0547">Nucleotide-binding</keyword>
<comment type="function">
    <text evidence="1">Binds the second messenger bis-(3'-5') cyclic dimeric guanosine monophosphate (c-di-GMP). Can bind two c-di-GMP molecules per monomer. May play a role in bacterial second-messenger regulated processes. Binding to c-di-GMP induces a conformational change of the C- and N-termini resulting in the exposure of a highly negative surface on one side of the protein to a possible effector protein.</text>
</comment>
<accession>A0A1I0DYQ7</accession>
<dbReference type="Pfam" id="PF07238">
    <property type="entry name" value="PilZ"/>
    <property type="match status" value="1"/>
</dbReference>
<dbReference type="STRING" id="430453.SAMN04487962_108117"/>
<evidence type="ECO:0000313" key="3">
    <source>
        <dbReference type="EMBL" id="SET37852.1"/>
    </source>
</evidence>
<name>A0A1I0DYQ7_9GAMM</name>
<organism evidence="3 4">
    <name type="scientific">Marinobacter segnicrescens</name>
    <dbReference type="NCBI Taxonomy" id="430453"/>
    <lineage>
        <taxon>Bacteria</taxon>
        <taxon>Pseudomonadati</taxon>
        <taxon>Pseudomonadota</taxon>
        <taxon>Gammaproteobacteria</taxon>
        <taxon>Pseudomonadales</taxon>
        <taxon>Marinobacteraceae</taxon>
        <taxon>Marinobacter</taxon>
    </lineage>
</organism>
<evidence type="ECO:0000259" key="2">
    <source>
        <dbReference type="Pfam" id="PF07238"/>
    </source>
</evidence>
<dbReference type="InterPro" id="IPR027021">
    <property type="entry name" value="C-di-GMP_BP_PA4608"/>
</dbReference>
<dbReference type="Proteomes" id="UP000198762">
    <property type="component" value="Unassembled WGS sequence"/>
</dbReference>
<feature type="domain" description="PilZ" evidence="2">
    <location>
        <begin position="7"/>
        <end position="104"/>
    </location>
</feature>
<dbReference type="SUPFAM" id="SSF141371">
    <property type="entry name" value="PilZ domain-like"/>
    <property type="match status" value="1"/>
</dbReference>
<keyword evidence="4" id="KW-1185">Reference proteome</keyword>
<gene>
    <name evidence="3" type="ORF">SAMN04487962_108117</name>
</gene>
<reference evidence="4" key="1">
    <citation type="submission" date="2016-10" db="EMBL/GenBank/DDBJ databases">
        <authorList>
            <person name="Varghese N."/>
            <person name="Submissions S."/>
        </authorList>
    </citation>
    <scope>NUCLEOTIDE SEQUENCE [LARGE SCALE GENOMIC DNA]</scope>
    <source>
        <strain evidence="4">CGMCC 1.6489</strain>
    </source>
</reference>
<evidence type="ECO:0000256" key="1">
    <source>
        <dbReference type="PIRNR" id="PIRNR028141"/>
    </source>
</evidence>